<sequence>MEMAWIIIIIIVAYLPMFYRIHKRLDHLEKEVKKFNSGQTDYKKGPKA</sequence>
<keyword evidence="1" id="KW-0472">Membrane</keyword>
<evidence type="ECO:0000256" key="1">
    <source>
        <dbReference type="SAM" id="Phobius"/>
    </source>
</evidence>
<comment type="caution">
    <text evidence="2">The sequence shown here is derived from an EMBL/GenBank/DDBJ whole genome shotgun (WGS) entry which is preliminary data.</text>
</comment>
<proteinExistence type="predicted"/>
<organism evidence="2 3">
    <name type="scientific">Oceanobacillus jordanicus</name>
    <dbReference type="NCBI Taxonomy" id="2867266"/>
    <lineage>
        <taxon>Bacteria</taxon>
        <taxon>Bacillati</taxon>
        <taxon>Bacillota</taxon>
        <taxon>Bacilli</taxon>
        <taxon>Bacillales</taxon>
        <taxon>Bacillaceae</taxon>
        <taxon>Oceanobacillus</taxon>
    </lineage>
</organism>
<evidence type="ECO:0000313" key="2">
    <source>
        <dbReference type="EMBL" id="MCG3417535.1"/>
    </source>
</evidence>
<evidence type="ECO:0000313" key="3">
    <source>
        <dbReference type="Proteomes" id="UP001199631"/>
    </source>
</evidence>
<dbReference type="EMBL" id="JAIFZM010000001">
    <property type="protein sequence ID" value="MCG3417535.1"/>
    <property type="molecule type" value="Genomic_DNA"/>
</dbReference>
<keyword evidence="1" id="KW-0812">Transmembrane</keyword>
<dbReference type="Proteomes" id="UP001199631">
    <property type="component" value="Unassembled WGS sequence"/>
</dbReference>
<evidence type="ECO:0008006" key="4">
    <source>
        <dbReference type="Google" id="ProtNLM"/>
    </source>
</evidence>
<protein>
    <recommendedName>
        <fullName evidence="4">YvrJ family protein</fullName>
    </recommendedName>
</protein>
<dbReference type="AlphaFoldDB" id="A0AAW5AUY5"/>
<gene>
    <name evidence="2" type="ORF">K3T81_00105</name>
</gene>
<reference evidence="2 3" key="1">
    <citation type="journal article" date="2022" name="Evol. Bioinform. Online">
        <title>Draft Genome Sequence of Oceanobacillus jordanicus Strain GSFE11, a Halotolerant Plant Growth-Promoting Bacterial Endophyte Isolated From the Jordan Valley.</title>
        <authorList>
            <person name="Alhindi T."/>
            <person name="Albdaiwi R."/>
        </authorList>
    </citation>
    <scope>NUCLEOTIDE SEQUENCE [LARGE SCALE GENOMIC DNA]</scope>
    <source>
        <strain evidence="2 3">GSFE11</strain>
    </source>
</reference>
<dbReference type="RefSeq" id="WP_238017239.1">
    <property type="nucleotide sequence ID" value="NZ_JAIFZM010000001.1"/>
</dbReference>
<name>A0AAW5AUY5_9BACI</name>
<feature type="transmembrane region" description="Helical" evidence="1">
    <location>
        <begin position="6"/>
        <end position="22"/>
    </location>
</feature>
<keyword evidence="3" id="KW-1185">Reference proteome</keyword>
<keyword evidence="1" id="KW-1133">Transmembrane helix</keyword>
<accession>A0AAW5AUY5</accession>